<evidence type="ECO:0000256" key="3">
    <source>
        <dbReference type="ARBA" id="ARBA00012568"/>
    </source>
</evidence>
<evidence type="ECO:0000259" key="8">
    <source>
        <dbReference type="Pfam" id="PF00561"/>
    </source>
</evidence>
<keyword evidence="5 7" id="KW-0378">Hydrolase</keyword>
<reference evidence="10" key="1">
    <citation type="journal article" date="2019" name="Int. J. Syst. Evol. Microbiol.">
        <title>The Global Catalogue of Microorganisms (GCM) 10K type strain sequencing project: providing services to taxonomists for standard genome sequencing and annotation.</title>
        <authorList>
            <consortium name="The Broad Institute Genomics Platform"/>
            <consortium name="The Broad Institute Genome Sequencing Center for Infectious Disease"/>
            <person name="Wu L."/>
            <person name="Ma J."/>
        </authorList>
    </citation>
    <scope>NUCLEOTIDE SEQUENCE [LARGE SCALE GENOMIC DNA]</scope>
    <source>
        <strain evidence="10">CGMCC 1.12286</strain>
    </source>
</reference>
<keyword evidence="10" id="KW-1185">Reference proteome</keyword>
<name>A0ABW4JK20_9BACL</name>
<comment type="catalytic activity">
    <reaction evidence="1 7">
        <text>Release of N-terminal proline from a peptide.</text>
        <dbReference type="EC" id="3.4.11.5"/>
    </reaction>
</comment>
<dbReference type="InterPro" id="IPR050266">
    <property type="entry name" value="AB_hydrolase_sf"/>
</dbReference>
<dbReference type="Gene3D" id="3.40.50.1820">
    <property type="entry name" value="alpha/beta hydrolase"/>
    <property type="match status" value="1"/>
</dbReference>
<evidence type="ECO:0000256" key="1">
    <source>
        <dbReference type="ARBA" id="ARBA00001585"/>
    </source>
</evidence>
<organism evidence="9 10">
    <name type="scientific">Alicyclobacillus fodiniaquatilis</name>
    <dbReference type="NCBI Taxonomy" id="1661150"/>
    <lineage>
        <taxon>Bacteria</taxon>
        <taxon>Bacillati</taxon>
        <taxon>Bacillota</taxon>
        <taxon>Bacilli</taxon>
        <taxon>Bacillales</taxon>
        <taxon>Alicyclobacillaceae</taxon>
        <taxon>Alicyclobacillus</taxon>
    </lineage>
</organism>
<comment type="function">
    <text evidence="7">Releases the N-terminal proline from various substrates.</text>
</comment>
<evidence type="ECO:0000313" key="10">
    <source>
        <dbReference type="Proteomes" id="UP001597079"/>
    </source>
</evidence>
<comment type="caution">
    <text evidence="9">The sequence shown here is derived from an EMBL/GenBank/DDBJ whole genome shotgun (WGS) entry which is preliminary data.</text>
</comment>
<dbReference type="RefSeq" id="WP_377943770.1">
    <property type="nucleotide sequence ID" value="NZ_JBHUCX010000035.1"/>
</dbReference>
<dbReference type="PANTHER" id="PTHR43798">
    <property type="entry name" value="MONOACYLGLYCEROL LIPASE"/>
    <property type="match status" value="1"/>
</dbReference>
<dbReference type="InterPro" id="IPR002410">
    <property type="entry name" value="Peptidase_S33"/>
</dbReference>
<keyword evidence="7" id="KW-0031">Aminopeptidase</keyword>
<evidence type="ECO:0000256" key="7">
    <source>
        <dbReference type="PIRNR" id="PIRNR005539"/>
    </source>
</evidence>
<evidence type="ECO:0000313" key="9">
    <source>
        <dbReference type="EMBL" id="MFD1675888.1"/>
    </source>
</evidence>
<evidence type="ECO:0000256" key="5">
    <source>
        <dbReference type="ARBA" id="ARBA00022801"/>
    </source>
</evidence>
<dbReference type="EC" id="3.4.11.5" evidence="3 7"/>
<accession>A0ABW4JK20</accession>
<dbReference type="NCBIfam" id="TIGR01250">
    <property type="entry name" value="pro_imino_pep_2"/>
    <property type="match status" value="1"/>
</dbReference>
<dbReference type="PANTHER" id="PTHR43798:SF33">
    <property type="entry name" value="HYDROLASE, PUTATIVE (AFU_ORTHOLOGUE AFUA_2G14860)-RELATED"/>
    <property type="match status" value="1"/>
</dbReference>
<comment type="similarity">
    <text evidence="2 7">Belongs to the peptidase S33 family.</text>
</comment>
<dbReference type="PIRSF" id="PIRSF005539">
    <property type="entry name" value="Pept_S33_TRI_F1"/>
    <property type="match status" value="1"/>
</dbReference>
<evidence type="ECO:0000256" key="4">
    <source>
        <dbReference type="ARBA" id="ARBA00021843"/>
    </source>
</evidence>
<gene>
    <name evidence="9" type="ORF">ACFSB2_14385</name>
</gene>
<evidence type="ECO:0000256" key="6">
    <source>
        <dbReference type="ARBA" id="ARBA00029605"/>
    </source>
</evidence>
<feature type="domain" description="AB hydrolase-1" evidence="8">
    <location>
        <begin position="26"/>
        <end position="270"/>
    </location>
</feature>
<dbReference type="EMBL" id="JBHUCX010000035">
    <property type="protein sequence ID" value="MFD1675888.1"/>
    <property type="molecule type" value="Genomic_DNA"/>
</dbReference>
<dbReference type="SUPFAM" id="SSF53474">
    <property type="entry name" value="alpha/beta-Hydrolases"/>
    <property type="match status" value="1"/>
</dbReference>
<keyword evidence="7" id="KW-0645">Protease</keyword>
<dbReference type="InterPro" id="IPR000073">
    <property type="entry name" value="AB_hydrolase_1"/>
</dbReference>
<proteinExistence type="inferred from homology"/>
<dbReference type="InterPro" id="IPR029058">
    <property type="entry name" value="AB_hydrolase_fold"/>
</dbReference>
<dbReference type="Proteomes" id="UP001597079">
    <property type="component" value="Unassembled WGS sequence"/>
</dbReference>
<sequence length="288" mass="32377">MHKEGFVQVEGGRVWYQMSGDVTKTPLVVLHGGPGSAHLSMRPLSALADERPVILYDQLGCGQSDRPTDKSLWRIDRFVRELATLRTALDLEKVHLLGHSWGTMLLADYLLTEPEGVKSAVFSSPCLSAPRWMADAMRYRRDLPEEIQNILNACEASGDTDSAAYKEASKAYMNKHVCRIEIPAEQRQARNAAFGAAVYNTMWGPSEFFATGNLKDYDRTSRLPEIDVPALFTCGHYDEASPDSTRYYHSLVPGSRFHVFSNSAHMPQVEQTDEYIRVIRTFLQDVEA</sequence>
<dbReference type="PRINTS" id="PR00793">
    <property type="entry name" value="PROAMNOPTASE"/>
</dbReference>
<evidence type="ECO:0000256" key="2">
    <source>
        <dbReference type="ARBA" id="ARBA00010088"/>
    </source>
</evidence>
<dbReference type="GO" id="GO:0016787">
    <property type="term" value="F:hydrolase activity"/>
    <property type="evidence" value="ECO:0007669"/>
    <property type="project" value="UniProtKB-KW"/>
</dbReference>
<dbReference type="InterPro" id="IPR005945">
    <property type="entry name" value="Pro_imino_pep"/>
</dbReference>
<protein>
    <recommendedName>
        <fullName evidence="4 7">Proline iminopeptidase</fullName>
        <shortName evidence="7">PIP</shortName>
        <ecNumber evidence="3 7">3.4.11.5</ecNumber>
    </recommendedName>
    <alternativeName>
        <fullName evidence="6 7">Prolyl aminopeptidase</fullName>
    </alternativeName>
</protein>
<dbReference type="Pfam" id="PF00561">
    <property type="entry name" value="Abhydrolase_1"/>
    <property type="match status" value="1"/>
</dbReference>